<dbReference type="InterPro" id="IPR000843">
    <property type="entry name" value="HTH_LacI"/>
</dbReference>
<dbReference type="EMBL" id="CP006773">
    <property type="protein sequence ID" value="AHD02149.1"/>
    <property type="molecule type" value="Genomic_DNA"/>
</dbReference>
<dbReference type="GO" id="GO:0000976">
    <property type="term" value="F:transcription cis-regulatory region binding"/>
    <property type="evidence" value="ECO:0007669"/>
    <property type="project" value="TreeGrafter"/>
</dbReference>
<dbReference type="SMART" id="SM00354">
    <property type="entry name" value="HTH_LACI"/>
    <property type="match status" value="1"/>
</dbReference>
<dbReference type="SUPFAM" id="SSF47413">
    <property type="entry name" value="lambda repressor-like DNA-binding domains"/>
    <property type="match status" value="1"/>
</dbReference>
<feature type="domain" description="HTH lacI-type" evidence="5">
    <location>
        <begin position="13"/>
        <end position="67"/>
    </location>
</feature>
<dbReference type="STRING" id="999552.METH_17140"/>
<dbReference type="Pfam" id="PF13377">
    <property type="entry name" value="Peripla_BP_3"/>
    <property type="match status" value="1"/>
</dbReference>
<sequence length="341" mass="35928">MAGQSDEAAMKKPTISDLAQAAGVSKTTVSHAFSGRRHVDPETRERIEKIAQEIGYRPNRAAQHLRTGRTGMIALASSMPFSVAAGPSRLGFLMEIAATAAVASLTRNMALCLIPPFQSGAQLDAITPDGVILVEPFQDDPLVQHFTGLGVPVVSIGRVPGREDIPHVDLNSGATARMVLEHLRASGASRIGLVTGEQRRNSYLETEAAYRLFCDETGIEPACLQLDESGGEDLASEAVADLLSRRGDLDALYVPVDAFASGAVTAAAAIGLKIPRNIRLATRYDGLRAKLSQPPLTAVELHLEAIADQAVGLLMSAIDGGIAKPVSAPQPELVLRVSTAS</sequence>
<reference evidence="6 7" key="1">
    <citation type="submission" date="2013-09" db="EMBL/GenBank/DDBJ databases">
        <authorList>
            <consortium name="DOE Joint Genome Institute"/>
            <person name="Klenk H.-P."/>
            <person name="Huntemann M."/>
            <person name="Han J."/>
            <person name="Chen A."/>
            <person name="Kyrpides N."/>
            <person name="Mavromatis K."/>
            <person name="Markowitz V."/>
            <person name="Palaniappan K."/>
            <person name="Ivanova N."/>
            <person name="Schaumberg A."/>
            <person name="Pati A."/>
            <person name="Liolios K."/>
            <person name="Nordberg H.P."/>
            <person name="Cantor M.N."/>
            <person name="Hua S.X."/>
            <person name="Woyke T."/>
        </authorList>
    </citation>
    <scope>NUCLEOTIDE SEQUENCE [LARGE SCALE GENOMIC DNA]</scope>
    <source>
        <strain evidence="6 7">DSM 14336</strain>
    </source>
</reference>
<dbReference type="CDD" id="cd01392">
    <property type="entry name" value="HTH_LacI"/>
    <property type="match status" value="1"/>
</dbReference>
<dbReference type="SUPFAM" id="SSF53822">
    <property type="entry name" value="Periplasmic binding protein-like I"/>
    <property type="match status" value="1"/>
</dbReference>
<protein>
    <submittedName>
        <fullName evidence="6">LacI family transcriptional regulator</fullName>
    </submittedName>
</protein>
<keyword evidence="3" id="KW-0238">DNA-binding</keyword>
<dbReference type="AlphaFoldDB" id="V9VWP2"/>
<evidence type="ECO:0000313" key="6">
    <source>
        <dbReference type="EMBL" id="AHD02149.1"/>
    </source>
</evidence>
<gene>
    <name evidence="6" type="ORF">METH_17140</name>
</gene>
<dbReference type="InterPro" id="IPR028082">
    <property type="entry name" value="Peripla_BP_I"/>
</dbReference>
<evidence type="ECO:0000313" key="7">
    <source>
        <dbReference type="Proteomes" id="UP000018780"/>
    </source>
</evidence>
<dbReference type="InterPro" id="IPR010982">
    <property type="entry name" value="Lambda_DNA-bd_dom_sf"/>
</dbReference>
<evidence type="ECO:0000256" key="4">
    <source>
        <dbReference type="ARBA" id="ARBA00023163"/>
    </source>
</evidence>
<keyword evidence="7" id="KW-1185">Reference proteome</keyword>
<accession>V9VWP2</accession>
<dbReference type="Gene3D" id="1.10.260.40">
    <property type="entry name" value="lambda repressor-like DNA-binding domains"/>
    <property type="match status" value="1"/>
</dbReference>
<dbReference type="PANTHER" id="PTHR30146">
    <property type="entry name" value="LACI-RELATED TRANSCRIPTIONAL REPRESSOR"/>
    <property type="match status" value="1"/>
</dbReference>
<dbReference type="GO" id="GO:0003700">
    <property type="term" value="F:DNA-binding transcription factor activity"/>
    <property type="evidence" value="ECO:0007669"/>
    <property type="project" value="TreeGrafter"/>
</dbReference>
<dbReference type="KEGG" id="lmd:METH_17140"/>
<dbReference type="InterPro" id="IPR046335">
    <property type="entry name" value="LacI/GalR-like_sensor"/>
</dbReference>
<keyword evidence="4" id="KW-0804">Transcription</keyword>
<dbReference type="PATRIC" id="fig|999552.6.peg.3406"/>
<evidence type="ECO:0000259" key="5">
    <source>
        <dbReference type="PROSITE" id="PS50932"/>
    </source>
</evidence>
<dbReference type="Gene3D" id="3.40.50.2300">
    <property type="match status" value="2"/>
</dbReference>
<dbReference type="HOGENOM" id="CLU_037628_6_1_5"/>
<evidence type="ECO:0000256" key="3">
    <source>
        <dbReference type="ARBA" id="ARBA00023125"/>
    </source>
</evidence>
<organism evidence="6 7">
    <name type="scientific">Leisingera methylohalidivorans DSM 14336</name>
    <dbReference type="NCBI Taxonomy" id="999552"/>
    <lineage>
        <taxon>Bacteria</taxon>
        <taxon>Pseudomonadati</taxon>
        <taxon>Pseudomonadota</taxon>
        <taxon>Alphaproteobacteria</taxon>
        <taxon>Rhodobacterales</taxon>
        <taxon>Roseobacteraceae</taxon>
        <taxon>Leisingera</taxon>
    </lineage>
</organism>
<dbReference type="Proteomes" id="UP000018780">
    <property type="component" value="Chromosome"/>
</dbReference>
<evidence type="ECO:0000256" key="2">
    <source>
        <dbReference type="ARBA" id="ARBA00023015"/>
    </source>
</evidence>
<proteinExistence type="predicted"/>
<keyword evidence="2" id="KW-0805">Transcription regulation</keyword>
<keyword evidence="1" id="KW-0678">Repressor</keyword>
<dbReference type="PANTHER" id="PTHR30146:SF151">
    <property type="entry name" value="HTH-TYPE TRANSCRIPTIONAL REPRESSOR CYTR"/>
    <property type="match status" value="1"/>
</dbReference>
<evidence type="ECO:0000256" key="1">
    <source>
        <dbReference type="ARBA" id="ARBA00022491"/>
    </source>
</evidence>
<dbReference type="Pfam" id="PF00356">
    <property type="entry name" value="LacI"/>
    <property type="match status" value="1"/>
</dbReference>
<name>V9VWP2_9RHOB</name>
<dbReference type="PROSITE" id="PS50932">
    <property type="entry name" value="HTH_LACI_2"/>
    <property type="match status" value="1"/>
</dbReference>